<name>A0A2H5FHR4_9GAMM</name>
<dbReference type="EMBL" id="CP025491">
    <property type="protein sequence ID" value="AUH71088.1"/>
    <property type="molecule type" value="Genomic_DNA"/>
</dbReference>
<sequence>MAFIVYTIGAIVMFQYENSEVSAPTKIAIFPLNYNGIREKYPDLDIKVISPFLNIWKRGER</sequence>
<evidence type="ECO:0000313" key="2">
    <source>
        <dbReference type="Proteomes" id="UP000234343"/>
    </source>
</evidence>
<proteinExistence type="predicted"/>
<accession>A0A2H5FHR4</accession>
<reference evidence="1 2" key="1">
    <citation type="submission" date="2017-12" db="EMBL/GenBank/DDBJ databases">
        <title>Legionella sainthelensi LA01-117, whole genome sequence of a clinical isolate from New Zealand.</title>
        <authorList>
            <person name="Cree S.L."/>
            <person name="Slow S."/>
            <person name="Kennedy M.A."/>
            <person name="Murdoch D.R."/>
            <person name="Biggs P.J."/>
            <person name="Anderson T."/>
        </authorList>
    </citation>
    <scope>NUCLEOTIDE SEQUENCE [LARGE SCALE GENOMIC DNA]</scope>
    <source>
        <strain evidence="1 2">LA01-117</strain>
    </source>
</reference>
<keyword evidence="2" id="KW-1185">Reference proteome</keyword>
<dbReference type="KEGG" id="lsh:CAB17_02695"/>
<protein>
    <submittedName>
        <fullName evidence="1">Uncharacterized protein</fullName>
    </submittedName>
</protein>
<dbReference type="AlphaFoldDB" id="A0A2H5FHR4"/>
<organism evidence="1 2">
    <name type="scientific">Legionella sainthelensi</name>
    <dbReference type="NCBI Taxonomy" id="28087"/>
    <lineage>
        <taxon>Bacteria</taxon>
        <taxon>Pseudomonadati</taxon>
        <taxon>Pseudomonadota</taxon>
        <taxon>Gammaproteobacteria</taxon>
        <taxon>Legionellales</taxon>
        <taxon>Legionellaceae</taxon>
        <taxon>Legionella</taxon>
    </lineage>
</organism>
<dbReference type="Proteomes" id="UP000234343">
    <property type="component" value="Chromosome"/>
</dbReference>
<evidence type="ECO:0000313" key="1">
    <source>
        <dbReference type="EMBL" id="AUH71088.1"/>
    </source>
</evidence>
<gene>
    <name evidence="1" type="ORF">CAB17_02695</name>
</gene>
<dbReference type="RefSeq" id="WP_101898853.1">
    <property type="nucleotide sequence ID" value="NZ_CP025491.2"/>
</dbReference>